<proteinExistence type="predicted"/>
<dbReference type="SUPFAM" id="SSF100950">
    <property type="entry name" value="NagB/RpiA/CoA transferase-like"/>
    <property type="match status" value="1"/>
</dbReference>
<dbReference type="Pfam" id="PF01182">
    <property type="entry name" value="Glucosamine_iso"/>
    <property type="match status" value="1"/>
</dbReference>
<dbReference type="Proteomes" id="UP000574528">
    <property type="component" value="Unassembled WGS sequence"/>
</dbReference>
<sequence>LQEQKLLVAALRDSPKPPAERITLTLPVLNAAREVVFVATGAGKAAAIKRILEAEDLNPLPAARVQPSSGQLLWLLDQEAAQQLSNSLHRPPAP</sequence>
<accession>A0A7K9BMT9</accession>
<gene>
    <name evidence="2" type="primary">Pgls</name>
    <name evidence="2" type="ORF">PSIHAE_R14081</name>
</gene>
<feature type="non-terminal residue" evidence="2">
    <location>
        <position position="1"/>
    </location>
</feature>
<evidence type="ECO:0000313" key="2">
    <source>
        <dbReference type="EMBL" id="NXG40989.1"/>
    </source>
</evidence>
<dbReference type="EMBL" id="VWZI01000879">
    <property type="protein sequence ID" value="NXG40989.1"/>
    <property type="molecule type" value="Genomic_DNA"/>
</dbReference>
<protein>
    <submittedName>
        <fullName evidence="2">6PGL phosphogluconolactonase</fullName>
    </submittedName>
</protein>
<feature type="non-terminal residue" evidence="2">
    <location>
        <position position="94"/>
    </location>
</feature>
<name>A0A7K9BMT9_9PICI</name>
<feature type="domain" description="Glucosamine/galactosamine-6-phosphate isomerase" evidence="1">
    <location>
        <begin position="2"/>
        <end position="74"/>
    </location>
</feature>
<comment type="caution">
    <text evidence="2">The sequence shown here is derived from an EMBL/GenBank/DDBJ whole genome shotgun (WGS) entry which is preliminary data.</text>
</comment>
<dbReference type="InterPro" id="IPR006148">
    <property type="entry name" value="Glc/Gal-6P_isomerase"/>
</dbReference>
<dbReference type="PANTHER" id="PTHR11054:SF0">
    <property type="entry name" value="6-PHOSPHOGLUCONOLACTONASE"/>
    <property type="match status" value="1"/>
</dbReference>
<evidence type="ECO:0000313" key="3">
    <source>
        <dbReference type="Proteomes" id="UP000574528"/>
    </source>
</evidence>
<dbReference type="Gene3D" id="3.40.50.1360">
    <property type="match status" value="1"/>
</dbReference>
<keyword evidence="3" id="KW-1185">Reference proteome</keyword>
<evidence type="ECO:0000259" key="1">
    <source>
        <dbReference type="Pfam" id="PF01182"/>
    </source>
</evidence>
<dbReference type="InterPro" id="IPR037171">
    <property type="entry name" value="NagB/RpiA_transferase-like"/>
</dbReference>
<dbReference type="PANTHER" id="PTHR11054">
    <property type="entry name" value="6-PHOSPHOGLUCONOLACTONASE"/>
    <property type="match status" value="1"/>
</dbReference>
<dbReference type="AlphaFoldDB" id="A0A7K9BMT9"/>
<organism evidence="2 3">
    <name type="scientific">Psilopogon haemacephalus</name>
    <name type="common">coppersmith barbet</name>
    <dbReference type="NCBI Taxonomy" id="2585815"/>
    <lineage>
        <taxon>Eukaryota</taxon>
        <taxon>Metazoa</taxon>
        <taxon>Chordata</taxon>
        <taxon>Craniata</taxon>
        <taxon>Vertebrata</taxon>
        <taxon>Euteleostomi</taxon>
        <taxon>Archelosauria</taxon>
        <taxon>Archosauria</taxon>
        <taxon>Dinosauria</taxon>
        <taxon>Saurischia</taxon>
        <taxon>Theropoda</taxon>
        <taxon>Coelurosauria</taxon>
        <taxon>Aves</taxon>
        <taxon>Neognathae</taxon>
        <taxon>Neoaves</taxon>
        <taxon>Telluraves</taxon>
        <taxon>Coraciimorphae</taxon>
        <taxon>Piciformes</taxon>
        <taxon>Megalaimidae</taxon>
        <taxon>Psilopogon</taxon>
    </lineage>
</organism>
<dbReference type="InterPro" id="IPR039104">
    <property type="entry name" value="6PGL"/>
</dbReference>
<reference evidence="2 3" key="1">
    <citation type="submission" date="2019-09" db="EMBL/GenBank/DDBJ databases">
        <title>Bird 10,000 Genomes (B10K) Project - Family phase.</title>
        <authorList>
            <person name="Zhang G."/>
        </authorList>
    </citation>
    <scope>NUCLEOTIDE SEQUENCE [LARGE SCALE GENOMIC DNA]</scope>
    <source>
        <strain evidence="2">B10K-DU-001-24</strain>
        <tissue evidence="2">Muscle</tissue>
    </source>
</reference>
<dbReference type="OrthoDB" id="432544at2759"/>
<dbReference type="GO" id="GO:0005975">
    <property type="term" value="P:carbohydrate metabolic process"/>
    <property type="evidence" value="ECO:0007669"/>
    <property type="project" value="InterPro"/>
</dbReference>